<feature type="domain" description="Histidine kinase" evidence="10">
    <location>
        <begin position="293"/>
        <end position="500"/>
    </location>
</feature>
<dbReference type="PRINTS" id="PR00344">
    <property type="entry name" value="BCTRLSENSOR"/>
</dbReference>
<sequence length="504" mass="57938">MRNFKNIWKKIRLYLILVTIPAFIISFFVYEQERENITEKHRQTATLMLNIHRNQINYLIGETEARLSSLATALNHPVNEQHIKRILTETYKKEPRFSALYLLNEDGDVMVSTSSPVKEKKALSYKNILQKAEKSKKSVITDEIHTVSDRLELNIFTPVFDSEGRTTNFLLASIRVDYLKNIMNVLRPELYIKILNQKNQIVFTAGHSPPEKPDGGTVDAFLDQIDWKLEVYPEPVQLDEIVHSLLLSFLSIFILLNIMFLLLQYVLLKRRTKQERAQNEAQKLELIGTLAASTAHEIRNPLTGISGFIQLLQKKYQSKEDQMYFSIIDQEIRRINQIVSEFLVLGKPTAEQWQLNAMTEMIDEIMPIIYSEANLYNVEVEFQDCGEDPAYVYCKKDHIKQVVLNVAKNALESMKNGGKLLIQIEHDQEKAQIIVKDIGEGIPQEMMESIFQPFVTSKEKGTGLGLVVCKRIISMYGGTIQIESERHKGTTVTITLPTSKEQDD</sequence>
<dbReference type="GO" id="GO:0016301">
    <property type="term" value="F:kinase activity"/>
    <property type="evidence" value="ECO:0007669"/>
    <property type="project" value="UniProtKB-KW"/>
</dbReference>
<dbReference type="Gene3D" id="1.10.287.130">
    <property type="match status" value="1"/>
</dbReference>
<dbReference type="Proteomes" id="UP000187046">
    <property type="component" value="Unassembled WGS sequence"/>
</dbReference>
<dbReference type="InterPro" id="IPR003661">
    <property type="entry name" value="HisK_dim/P_dom"/>
</dbReference>
<evidence type="ECO:0000313" key="11">
    <source>
        <dbReference type="EMBL" id="OMI28610.1"/>
    </source>
</evidence>
<dbReference type="EMBL" id="MRBL01000007">
    <property type="protein sequence ID" value="OMI28610.1"/>
    <property type="molecule type" value="Genomic_DNA"/>
</dbReference>
<keyword evidence="9" id="KW-0472">Membrane</keyword>
<accession>A0ABX3I711</accession>
<dbReference type="InterPro" id="IPR003594">
    <property type="entry name" value="HATPase_dom"/>
</dbReference>
<dbReference type="PROSITE" id="PS50109">
    <property type="entry name" value="HIS_KIN"/>
    <property type="match status" value="1"/>
</dbReference>
<dbReference type="SMART" id="SM00387">
    <property type="entry name" value="HATPase_c"/>
    <property type="match status" value="1"/>
</dbReference>
<feature type="transmembrane region" description="Helical" evidence="9">
    <location>
        <begin position="245"/>
        <end position="268"/>
    </location>
</feature>
<dbReference type="Gene3D" id="3.30.450.20">
    <property type="entry name" value="PAS domain"/>
    <property type="match status" value="2"/>
</dbReference>
<gene>
    <name evidence="11" type="ORF">BTA31_08730</name>
</gene>
<dbReference type="PANTHER" id="PTHR43065">
    <property type="entry name" value="SENSOR HISTIDINE KINASE"/>
    <property type="match status" value="1"/>
</dbReference>
<dbReference type="SUPFAM" id="SSF55874">
    <property type="entry name" value="ATPase domain of HSP90 chaperone/DNA topoisomerase II/histidine kinase"/>
    <property type="match status" value="1"/>
</dbReference>
<dbReference type="InterPro" id="IPR004358">
    <property type="entry name" value="Sig_transdc_His_kin-like_C"/>
</dbReference>
<comment type="catalytic activity">
    <reaction evidence="1">
        <text>ATP + protein L-histidine = ADP + protein N-phospho-L-histidine.</text>
        <dbReference type="EC" id="2.7.13.3"/>
    </reaction>
</comment>
<dbReference type="EC" id="2.7.13.3" evidence="2"/>
<reference evidence="11 12" key="1">
    <citation type="submission" date="2016-12" db="EMBL/GenBank/DDBJ databases">
        <title>Bacillus phylogenomics.</title>
        <authorList>
            <person name="Dunlap C."/>
        </authorList>
    </citation>
    <scope>NUCLEOTIDE SEQUENCE [LARGE SCALE GENOMIC DNA]</scope>
    <source>
        <strain evidence="11 12">NRRL B-41327</strain>
    </source>
</reference>
<keyword evidence="9" id="KW-0812">Transmembrane</keyword>
<dbReference type="Gene3D" id="3.30.565.10">
    <property type="entry name" value="Histidine kinase-like ATPase, C-terminal domain"/>
    <property type="match status" value="1"/>
</dbReference>
<keyword evidence="8" id="KW-0902">Two-component regulatory system</keyword>
<keyword evidence="5" id="KW-0547">Nucleotide-binding</keyword>
<dbReference type="InterPro" id="IPR005467">
    <property type="entry name" value="His_kinase_dom"/>
</dbReference>
<dbReference type="Pfam" id="PF00512">
    <property type="entry name" value="HisKA"/>
    <property type="match status" value="1"/>
</dbReference>
<keyword evidence="7" id="KW-0067">ATP-binding</keyword>
<proteinExistence type="predicted"/>
<dbReference type="PANTHER" id="PTHR43065:SF10">
    <property type="entry name" value="PEROXIDE STRESS-ACTIVATED HISTIDINE KINASE MAK3"/>
    <property type="match status" value="1"/>
</dbReference>
<evidence type="ECO:0000256" key="3">
    <source>
        <dbReference type="ARBA" id="ARBA00022553"/>
    </source>
</evidence>
<keyword evidence="3" id="KW-0597">Phosphoprotein</keyword>
<keyword evidence="4" id="KW-0808">Transferase</keyword>
<evidence type="ECO:0000256" key="1">
    <source>
        <dbReference type="ARBA" id="ARBA00000085"/>
    </source>
</evidence>
<evidence type="ECO:0000256" key="4">
    <source>
        <dbReference type="ARBA" id="ARBA00022679"/>
    </source>
</evidence>
<evidence type="ECO:0000256" key="5">
    <source>
        <dbReference type="ARBA" id="ARBA00022741"/>
    </source>
</evidence>
<dbReference type="CDD" id="cd00082">
    <property type="entry name" value="HisKA"/>
    <property type="match status" value="1"/>
</dbReference>
<feature type="transmembrane region" description="Helical" evidence="9">
    <location>
        <begin position="12"/>
        <end position="30"/>
    </location>
</feature>
<dbReference type="RefSeq" id="WP_076790874.1">
    <property type="nucleotide sequence ID" value="NZ_MRBL01000007.1"/>
</dbReference>
<evidence type="ECO:0000313" key="12">
    <source>
        <dbReference type="Proteomes" id="UP000187046"/>
    </source>
</evidence>
<organism evidence="11 12">
    <name type="scientific">Bacillus haynesii</name>
    <dbReference type="NCBI Taxonomy" id="1925021"/>
    <lineage>
        <taxon>Bacteria</taxon>
        <taxon>Bacillati</taxon>
        <taxon>Bacillota</taxon>
        <taxon>Bacilli</taxon>
        <taxon>Bacillales</taxon>
        <taxon>Bacillaceae</taxon>
        <taxon>Bacillus</taxon>
    </lineage>
</organism>
<dbReference type="InterPro" id="IPR036097">
    <property type="entry name" value="HisK_dim/P_sf"/>
</dbReference>
<keyword evidence="6 11" id="KW-0418">Kinase</keyword>
<dbReference type="CDD" id="cd00075">
    <property type="entry name" value="HATPase"/>
    <property type="match status" value="1"/>
</dbReference>
<name>A0ABX3I711_9BACI</name>
<dbReference type="SUPFAM" id="SSF47384">
    <property type="entry name" value="Homodimeric domain of signal transducing histidine kinase"/>
    <property type="match status" value="1"/>
</dbReference>
<keyword evidence="9" id="KW-1133">Transmembrane helix</keyword>
<evidence type="ECO:0000256" key="8">
    <source>
        <dbReference type="ARBA" id="ARBA00023012"/>
    </source>
</evidence>
<protein>
    <recommendedName>
        <fullName evidence="2">histidine kinase</fullName>
        <ecNumber evidence="2">2.7.13.3</ecNumber>
    </recommendedName>
</protein>
<evidence type="ECO:0000259" key="10">
    <source>
        <dbReference type="PROSITE" id="PS50109"/>
    </source>
</evidence>
<evidence type="ECO:0000256" key="9">
    <source>
        <dbReference type="SAM" id="Phobius"/>
    </source>
</evidence>
<dbReference type="InterPro" id="IPR036890">
    <property type="entry name" value="HATPase_C_sf"/>
</dbReference>
<evidence type="ECO:0000256" key="2">
    <source>
        <dbReference type="ARBA" id="ARBA00012438"/>
    </source>
</evidence>
<evidence type="ECO:0000256" key="6">
    <source>
        <dbReference type="ARBA" id="ARBA00022777"/>
    </source>
</evidence>
<dbReference type="Pfam" id="PF02518">
    <property type="entry name" value="HATPase_c"/>
    <property type="match status" value="1"/>
</dbReference>
<dbReference type="SMART" id="SM00388">
    <property type="entry name" value="HisKA"/>
    <property type="match status" value="1"/>
</dbReference>
<keyword evidence="12" id="KW-1185">Reference proteome</keyword>
<comment type="caution">
    <text evidence="11">The sequence shown here is derived from an EMBL/GenBank/DDBJ whole genome shotgun (WGS) entry which is preliminary data.</text>
</comment>
<evidence type="ECO:0000256" key="7">
    <source>
        <dbReference type="ARBA" id="ARBA00022840"/>
    </source>
</evidence>